<gene>
    <name evidence="1" type="ORF">Ab1vBOLIVR5_gp200c</name>
</gene>
<evidence type="ECO:0000313" key="2">
    <source>
        <dbReference type="Proteomes" id="UP000671873"/>
    </source>
</evidence>
<keyword evidence="2" id="KW-1185">Reference proteome</keyword>
<accession>A0A858MTB1</accession>
<proteinExistence type="predicted"/>
<dbReference type="Proteomes" id="UP000671873">
    <property type="component" value="Segment"/>
</dbReference>
<evidence type="ECO:0000313" key="1">
    <source>
        <dbReference type="EMBL" id="QIW87848.1"/>
    </source>
</evidence>
<sequence>MISIFLEDENKYYAVAACITWFTNEPGKIKVYKDENCAAFRFDKGVLERSSLYRDRWSVVPVPDVASKNKVFEERY</sequence>
<name>A0A858MTB1_9CAUD</name>
<protein>
    <submittedName>
        <fullName evidence="1">Uncharacterized protein</fullName>
    </submittedName>
</protein>
<organism evidence="1 2">
    <name type="scientific">Agrobacterium phage OLIVR5</name>
    <dbReference type="NCBI Taxonomy" id="2723773"/>
    <lineage>
        <taxon>Viruses</taxon>
        <taxon>Duplodnaviria</taxon>
        <taxon>Heunggongvirae</taxon>
        <taxon>Uroviricota</taxon>
        <taxon>Caudoviricetes</taxon>
        <taxon>Pootjesviridae</taxon>
        <taxon>Heverleevirus</taxon>
        <taxon>Heverleevirus OLIVR5</taxon>
    </lineage>
</organism>
<dbReference type="EMBL" id="MT234342">
    <property type="protein sequence ID" value="QIW87848.1"/>
    <property type="molecule type" value="Genomic_DNA"/>
</dbReference>
<reference evidence="1 2" key="1">
    <citation type="submission" date="2020-03" db="EMBL/GenBank/DDBJ databases">
        <authorList>
            <person name="Holtappels D."/>
            <person name="Bomans J.P.J."/>
            <person name="Lavigne R."/>
            <person name="Wagemans J."/>
        </authorList>
    </citation>
    <scope>NUCLEOTIDE SEQUENCE [LARGE SCALE GENOMIC DNA]</scope>
    <source>
        <strain evidence="1 2">OLIVR5</strain>
    </source>
</reference>